<evidence type="ECO:0000313" key="3">
    <source>
        <dbReference type="Proteomes" id="UP000717996"/>
    </source>
</evidence>
<feature type="domain" description="Tc1-like transposase DDE" evidence="1">
    <location>
        <begin position="219"/>
        <end position="256"/>
    </location>
</feature>
<name>A0A9P6YBZ5_RHIOR</name>
<dbReference type="Gene3D" id="3.10.10.10">
    <property type="entry name" value="HIV Type 1 Reverse Transcriptase, subunit A, domain 1"/>
    <property type="match status" value="1"/>
</dbReference>
<dbReference type="InterPro" id="IPR043502">
    <property type="entry name" value="DNA/RNA_pol_sf"/>
</dbReference>
<comment type="caution">
    <text evidence="2">The sequence shown here is derived from an EMBL/GenBank/DDBJ whole genome shotgun (WGS) entry which is preliminary data.</text>
</comment>
<dbReference type="EMBL" id="JAANIT010000790">
    <property type="protein sequence ID" value="KAG1544465.1"/>
    <property type="molecule type" value="Genomic_DNA"/>
</dbReference>
<gene>
    <name evidence="2" type="ORF">G6F51_006043</name>
</gene>
<proteinExistence type="predicted"/>
<dbReference type="SUPFAM" id="SSF56672">
    <property type="entry name" value="DNA/RNA polymerases"/>
    <property type="match status" value="1"/>
</dbReference>
<sequence>MAVEDLFLAEAEEGVCTDHKPLEVIRHTPNDNCHNPATEPIINSVTKFIRNEEKTRKTTKNAKNTKTSKNIPTTAHYSIPEDKIPPGSRLQHFIESWKKMTTQTWSLSVIQDEYKIQFNSTLIPWTIKTYKMSESDQQAINKAVESFLKSEVIERSPTQDKRSLSQVFTIKEPNKVRSILDCRNINRFIQCQHFKMEGVPALRDMVEKDDLLTKIDLKDNPPIHKHEDIQRHIEGCSYGCMYLPPYSLELNPIEQL</sequence>
<dbReference type="InterPro" id="IPR038717">
    <property type="entry name" value="Tc1-like_DDE_dom"/>
</dbReference>
<reference evidence="2" key="1">
    <citation type="journal article" date="2020" name="Microb. Genom.">
        <title>Genetic diversity of clinical and environmental Mucorales isolates obtained from an investigation of mucormycosis cases among solid organ transplant recipients.</title>
        <authorList>
            <person name="Nguyen M.H."/>
            <person name="Kaul D."/>
            <person name="Muto C."/>
            <person name="Cheng S.J."/>
            <person name="Richter R.A."/>
            <person name="Bruno V.M."/>
            <person name="Liu G."/>
            <person name="Beyhan S."/>
            <person name="Sundermann A.J."/>
            <person name="Mounaud S."/>
            <person name="Pasculle A.W."/>
            <person name="Nierman W.C."/>
            <person name="Driscoll E."/>
            <person name="Cumbie R."/>
            <person name="Clancy C.J."/>
            <person name="Dupont C.L."/>
        </authorList>
    </citation>
    <scope>NUCLEOTIDE SEQUENCE</scope>
    <source>
        <strain evidence="2">GL16</strain>
    </source>
</reference>
<dbReference type="Gene3D" id="3.30.70.270">
    <property type="match status" value="1"/>
</dbReference>
<evidence type="ECO:0000313" key="2">
    <source>
        <dbReference type="EMBL" id="KAG1544465.1"/>
    </source>
</evidence>
<dbReference type="OrthoDB" id="2284295at2759"/>
<dbReference type="Pfam" id="PF13358">
    <property type="entry name" value="DDE_3"/>
    <property type="match status" value="1"/>
</dbReference>
<protein>
    <recommendedName>
        <fullName evidence="1">Tc1-like transposase DDE domain-containing protein</fullName>
    </recommendedName>
</protein>
<dbReference type="Proteomes" id="UP000717996">
    <property type="component" value="Unassembled WGS sequence"/>
</dbReference>
<evidence type="ECO:0000259" key="1">
    <source>
        <dbReference type="Pfam" id="PF13358"/>
    </source>
</evidence>
<dbReference type="AlphaFoldDB" id="A0A9P6YBZ5"/>
<dbReference type="InterPro" id="IPR043128">
    <property type="entry name" value="Rev_trsase/Diguanyl_cyclase"/>
</dbReference>
<accession>A0A9P6YBZ5</accession>
<organism evidence="2 3">
    <name type="scientific">Rhizopus oryzae</name>
    <name type="common">Mucormycosis agent</name>
    <name type="synonym">Rhizopus arrhizus var. delemar</name>
    <dbReference type="NCBI Taxonomy" id="64495"/>
    <lineage>
        <taxon>Eukaryota</taxon>
        <taxon>Fungi</taxon>
        <taxon>Fungi incertae sedis</taxon>
        <taxon>Mucoromycota</taxon>
        <taxon>Mucoromycotina</taxon>
        <taxon>Mucoromycetes</taxon>
        <taxon>Mucorales</taxon>
        <taxon>Mucorineae</taxon>
        <taxon>Rhizopodaceae</taxon>
        <taxon>Rhizopus</taxon>
    </lineage>
</organism>